<dbReference type="InterPro" id="IPR020839">
    <property type="entry name" value="SCD"/>
</dbReference>
<comment type="similarity">
    <text evidence="1">Belongs to the SCC3 family.</text>
</comment>
<dbReference type="GO" id="GO:0003682">
    <property type="term" value="F:chromatin binding"/>
    <property type="evidence" value="ECO:0007669"/>
    <property type="project" value="TreeGrafter"/>
</dbReference>
<dbReference type="InterPro" id="IPR056396">
    <property type="entry name" value="HEAT_SCC3-SA"/>
</dbReference>
<dbReference type="Pfam" id="PF24571">
    <property type="entry name" value="HEAT_SCC3-SA"/>
    <property type="match status" value="1"/>
</dbReference>
<feature type="region of interest" description="Disordered" evidence="3">
    <location>
        <begin position="80"/>
        <end position="128"/>
    </location>
</feature>
<organism evidence="5">
    <name type="scientific">Culicoides sonorensis</name>
    <name type="common">Biting midge</name>
    <dbReference type="NCBI Taxonomy" id="179676"/>
    <lineage>
        <taxon>Eukaryota</taxon>
        <taxon>Metazoa</taxon>
        <taxon>Ecdysozoa</taxon>
        <taxon>Arthropoda</taxon>
        <taxon>Hexapoda</taxon>
        <taxon>Insecta</taxon>
        <taxon>Pterygota</taxon>
        <taxon>Neoptera</taxon>
        <taxon>Endopterygota</taxon>
        <taxon>Diptera</taxon>
        <taxon>Nematocera</taxon>
        <taxon>Chironomoidea</taxon>
        <taxon>Ceratopogonidae</taxon>
        <taxon>Ceratopogoninae</taxon>
        <taxon>Culicoides</taxon>
        <taxon>Monoculicoides</taxon>
    </lineage>
</organism>
<feature type="region of interest" description="Disordered" evidence="3">
    <location>
        <begin position="1"/>
        <end position="53"/>
    </location>
</feature>
<name>A0A336LQK6_CULSO</name>
<dbReference type="InterPro" id="IPR016024">
    <property type="entry name" value="ARM-type_fold"/>
</dbReference>
<evidence type="ECO:0000256" key="2">
    <source>
        <dbReference type="SAM" id="Coils"/>
    </source>
</evidence>
<dbReference type="Pfam" id="PF21581">
    <property type="entry name" value="SCD"/>
    <property type="match status" value="1"/>
</dbReference>
<dbReference type="AlphaFoldDB" id="A0A336LQK6"/>
<evidence type="ECO:0000259" key="4">
    <source>
        <dbReference type="PROSITE" id="PS51425"/>
    </source>
</evidence>
<dbReference type="Pfam" id="PF08514">
    <property type="entry name" value="STAG"/>
    <property type="match status" value="1"/>
</dbReference>
<dbReference type="GO" id="GO:0000785">
    <property type="term" value="C:chromatin"/>
    <property type="evidence" value="ECO:0007669"/>
    <property type="project" value="TreeGrafter"/>
</dbReference>
<sequence length="1152" mass="131678">MMHRRHGGKRIRMDDEPPPEIQEHLAEIGVADDHDEHMDTGEGTGPGGTRMTRLRARGGVPLKAPIIDDDDDDIFFGTLPKKQAVPKAPKLPKTPKQPRAPRVPREPRAPREPKEEREPATDKEREITTDESSLFYIIRHSKSSISSIVDDWIDTYKGDRDTALNALMQFFINASGCKGKITPEMQASMEHTAIIRKMTEEFDEESGEYPLIMPGQVWKKFKTNFCDFVQNLVRKCQNEIIYDQFLMDNVISLLTGLSDSQVRAFRHTATLAAMKLMTALVDVALMVSIHFDNATRQYEAERSKGRNERASDRLESLMQRRSELEENMDEIKNMLTYMFKSVFVHRYRDTLPDIRAICMSEIGIWMEKFSQNFLDDSYLKYIGWTLHDKVGDVRLRCLQALLPLYENEQLKGKLELFTSKFKDRIVAMTLDKEFEVAVHAVKLVLNILKIHQDILTDKDCEIVYELVYSSHRGVAQAAAEFLNYRLFAQDPDAVQGIKTRRGKQRLPNTPLVRDLVQFFIESELHEHGAYLVDSFMDSNPMIKDWECMSDLLLEEPGPNEEPLDDKQESSLIEIMVSAIRQCATGEPPVGRGSGRKMAMNTKDLKQVQDDKQKLTEHFIQYLPSLLDKYIADVDKLTNLIAIPQYFDLEIYTTTRQTSKLQELLEKISQAMQRHHSTEVLETCAKTLGYLCTEGTGISTICDVARSNLIDTCVNKYREAIDDWRNLIEGEEIPDEEEKYNVVISLKRVAILFAAHDINAWNLFPSMFQDIEDSQGNFSPDRQFPEEALCYCIKGCFFSINWALYYIENSCDSASAPGFVSQLYEMLHKYVDMCNKLLTSDDTGTPVKEEAYVSICDLMIVFSEQLATNANEHIRGLVFKVDEHQYGILNSFVQDQVFGVQQEEGHDETKIEELHKKRNFLASYCKLVIYNIIPTSAAADIFKHYVRFYNDYGDIIKTTLGKAREINKLNCALTICLTLINVFKEIQALTGSNRISKNCQEFQDLKELAKRFALSFGLDQIKNREAIASLHRAGILFAVTYPQEQFEDPSSPPPCLLFLEILNEFTNKLLKQDKKVVLSFLDRRTGGGIPSSKSEDWAPLVQYRAALVHGEEGTGAPTSAKKNYSKRKRDEHTDDEEVPEPDHDNEQGPSSAM</sequence>
<feature type="coiled-coil region" evidence="2">
    <location>
        <begin position="300"/>
        <end position="334"/>
    </location>
</feature>
<dbReference type="PANTHER" id="PTHR11199:SF0">
    <property type="entry name" value="LD34181P-RELATED"/>
    <property type="match status" value="1"/>
</dbReference>
<evidence type="ECO:0000256" key="3">
    <source>
        <dbReference type="SAM" id="MobiDB-lite"/>
    </source>
</evidence>
<reference evidence="5" key="1">
    <citation type="submission" date="2018-07" db="EMBL/GenBank/DDBJ databases">
        <authorList>
            <person name="Quirk P.G."/>
            <person name="Krulwich T.A."/>
        </authorList>
    </citation>
    <scope>NUCLEOTIDE SEQUENCE</scope>
</reference>
<dbReference type="InterPro" id="IPR039662">
    <property type="entry name" value="Cohesin_Scc3/SA"/>
</dbReference>
<dbReference type="VEuPathDB" id="VectorBase:CSON001035"/>
<dbReference type="GO" id="GO:0005634">
    <property type="term" value="C:nucleus"/>
    <property type="evidence" value="ECO:0007669"/>
    <property type="project" value="TreeGrafter"/>
</dbReference>
<protein>
    <submittedName>
        <fullName evidence="5">CSON001035 protein</fullName>
    </submittedName>
</protein>
<dbReference type="PANTHER" id="PTHR11199">
    <property type="entry name" value="STROMAL ANTIGEN"/>
    <property type="match status" value="1"/>
</dbReference>
<evidence type="ECO:0000256" key="1">
    <source>
        <dbReference type="ARBA" id="ARBA00005486"/>
    </source>
</evidence>
<accession>A0A336LQK6</accession>
<feature type="region of interest" description="Disordered" evidence="3">
    <location>
        <begin position="1107"/>
        <end position="1152"/>
    </location>
</feature>
<feature type="compositionally biased region" description="Basic and acidic residues" evidence="3">
    <location>
        <begin position="11"/>
        <end position="40"/>
    </location>
</feature>
<proteinExistence type="inferred from homology"/>
<dbReference type="SUPFAM" id="SSF48371">
    <property type="entry name" value="ARM repeat"/>
    <property type="match status" value="1"/>
</dbReference>
<feature type="domain" description="SCD" evidence="4">
    <location>
        <begin position="343"/>
        <end position="428"/>
    </location>
</feature>
<dbReference type="OMA" id="QIQEAAY"/>
<keyword evidence="2" id="KW-0175">Coiled coil</keyword>
<dbReference type="GO" id="GO:0007062">
    <property type="term" value="P:sister chromatid cohesion"/>
    <property type="evidence" value="ECO:0007669"/>
    <property type="project" value="UniProtKB-ARBA"/>
</dbReference>
<dbReference type="GO" id="GO:0008278">
    <property type="term" value="C:cohesin complex"/>
    <property type="evidence" value="ECO:0007669"/>
    <property type="project" value="TreeGrafter"/>
</dbReference>
<feature type="compositionally biased region" description="Basic residues" evidence="3">
    <location>
        <begin position="1"/>
        <end position="10"/>
    </location>
</feature>
<feature type="compositionally biased region" description="Basic and acidic residues" evidence="3">
    <location>
        <begin position="103"/>
        <end position="128"/>
    </location>
</feature>
<gene>
    <name evidence="5" type="primary">CSON001035</name>
</gene>
<dbReference type="InterPro" id="IPR013721">
    <property type="entry name" value="STAG"/>
</dbReference>
<dbReference type="EMBL" id="UFQT01000116">
    <property type="protein sequence ID" value="SSX20326.1"/>
    <property type="molecule type" value="Genomic_DNA"/>
</dbReference>
<dbReference type="PROSITE" id="PS51425">
    <property type="entry name" value="SCD"/>
    <property type="match status" value="1"/>
</dbReference>
<evidence type="ECO:0000313" key="5">
    <source>
        <dbReference type="EMBL" id="SSX20326.1"/>
    </source>
</evidence>